<gene>
    <name evidence="7" type="primary">6047601</name>
    <name evidence="6" type="ORF">CpipJ_CPIJ014368</name>
</gene>
<feature type="region of interest" description="Disordered" evidence="5">
    <location>
        <begin position="297"/>
        <end position="330"/>
    </location>
</feature>
<feature type="compositionally biased region" description="Polar residues" evidence="5">
    <location>
        <begin position="306"/>
        <end position="326"/>
    </location>
</feature>
<dbReference type="Gene3D" id="2.130.10.10">
    <property type="entry name" value="YVTN repeat-like/Quinoprotein amine dehydrogenase"/>
    <property type="match status" value="1"/>
</dbReference>
<sequence>MAEIHRNNYFDMQRKEGQRSPTGPVLIKGKPSNTNITRMQEIYPEPTGLQPEKEASVQLHQSKQSQEPKSGKDPSLFDFAAQAQYVKQCRIVSGAPKPLPLVFRSKHDATTVQLRQNRNEETFQRPSSSTARKKSYQTSPIWCLDFLDNLIVIGCADGRLEFWDGTTGNLKTQGRQIDWGFTSAYRRTHICTGSAGSLSMFQQPNGPTSVHHASEEELRCILKFHQQGPQMPETCREVAGETVMTCSMDHTVKVFRHCYCGPISCHGPFEPPKPGAGCDLGRGQPQDARVRFGISQNGAIEDSKQNPRLSSAASHGNRLPTRNKTSIDGPLSRPHGHVVLSVEVFVFDLEPLDHYRRSSASNLSGDRLATCSRNYSSTHESVAYPPTHLGGQHRLQPAQAPVVPETVAVASNSGGESCLS</sequence>
<accession>B0X4R4</accession>
<evidence type="ECO:0000256" key="1">
    <source>
        <dbReference type="ARBA" id="ARBA00004240"/>
    </source>
</evidence>
<organism>
    <name type="scientific">Culex quinquefasciatus</name>
    <name type="common">Southern house mosquito</name>
    <name type="synonym">Culex pungens</name>
    <dbReference type="NCBI Taxonomy" id="7176"/>
    <lineage>
        <taxon>Eukaryota</taxon>
        <taxon>Metazoa</taxon>
        <taxon>Ecdysozoa</taxon>
        <taxon>Arthropoda</taxon>
        <taxon>Hexapoda</taxon>
        <taxon>Insecta</taxon>
        <taxon>Pterygota</taxon>
        <taxon>Neoptera</taxon>
        <taxon>Endopterygota</taxon>
        <taxon>Diptera</taxon>
        <taxon>Nematocera</taxon>
        <taxon>Culicoidea</taxon>
        <taxon>Culicidae</taxon>
        <taxon>Culicinae</taxon>
        <taxon>Culicini</taxon>
        <taxon>Culex</taxon>
        <taxon>Culex</taxon>
    </lineage>
</organism>
<dbReference type="EnsemblMetazoa" id="CPIJ014368-RA">
    <property type="protein sequence ID" value="CPIJ014368-PA"/>
    <property type="gene ID" value="CPIJ014368"/>
</dbReference>
<reference evidence="7" key="2">
    <citation type="submission" date="2021-02" db="UniProtKB">
        <authorList>
            <consortium name="EnsemblMetazoa"/>
        </authorList>
    </citation>
    <scope>IDENTIFICATION</scope>
    <source>
        <strain evidence="7">JHB</strain>
    </source>
</reference>
<evidence type="ECO:0000256" key="4">
    <source>
        <dbReference type="ARBA" id="ARBA00023136"/>
    </source>
</evidence>
<dbReference type="eggNOG" id="KOG1933">
    <property type="taxonomic scope" value="Eukaryota"/>
</dbReference>
<dbReference type="OrthoDB" id="361494at2759"/>
<dbReference type="GO" id="GO:0005789">
    <property type="term" value="C:endoplasmic reticulum membrane"/>
    <property type="evidence" value="ECO:0007669"/>
    <property type="project" value="InterPro"/>
</dbReference>
<dbReference type="GO" id="GO:0032933">
    <property type="term" value="P:SREBP signaling pathway"/>
    <property type="evidence" value="ECO:0007669"/>
    <property type="project" value="InterPro"/>
</dbReference>
<dbReference type="GO" id="GO:0045540">
    <property type="term" value="P:regulation of cholesterol biosynthetic process"/>
    <property type="evidence" value="ECO:0007669"/>
    <property type="project" value="TreeGrafter"/>
</dbReference>
<keyword evidence="8" id="KW-1185">Reference proteome</keyword>
<dbReference type="VEuPathDB" id="VectorBase:CPIJ014368"/>
<dbReference type="GO" id="GO:0032934">
    <property type="term" value="F:sterol binding"/>
    <property type="evidence" value="ECO:0007669"/>
    <property type="project" value="InterPro"/>
</dbReference>
<dbReference type="AlphaFoldDB" id="B0X4R4"/>
<evidence type="ECO:0000313" key="7">
    <source>
        <dbReference type="EnsemblMetazoa" id="CPIJ014368-PA"/>
    </source>
</evidence>
<dbReference type="InterPro" id="IPR011047">
    <property type="entry name" value="Quinoprotein_ADH-like_sf"/>
</dbReference>
<dbReference type="Proteomes" id="UP000002320">
    <property type="component" value="Unassembled WGS sequence"/>
</dbReference>
<keyword evidence="4" id="KW-0472">Membrane</keyword>
<dbReference type="InterPro" id="IPR030225">
    <property type="entry name" value="SCAP"/>
</dbReference>
<dbReference type="InParanoid" id="B0X4R4"/>
<protein>
    <submittedName>
        <fullName evidence="6 7">Uncharacterized protein</fullName>
    </submittedName>
</protein>
<evidence type="ECO:0000256" key="2">
    <source>
        <dbReference type="ARBA" id="ARBA00004308"/>
    </source>
</evidence>
<dbReference type="KEGG" id="cqu:CpipJ_CPIJ014368"/>
<comment type="subcellular location">
    <subcellularLocation>
        <location evidence="2">Endomembrane system</location>
    </subcellularLocation>
    <subcellularLocation>
        <location evidence="1">Endoplasmic reticulum</location>
    </subcellularLocation>
</comment>
<feature type="region of interest" description="Disordered" evidence="5">
    <location>
        <begin position="1"/>
        <end position="75"/>
    </location>
</feature>
<dbReference type="GO" id="GO:0000139">
    <property type="term" value="C:Golgi membrane"/>
    <property type="evidence" value="ECO:0007669"/>
    <property type="project" value="InterPro"/>
</dbReference>
<evidence type="ECO:0000256" key="3">
    <source>
        <dbReference type="ARBA" id="ARBA00022824"/>
    </source>
</evidence>
<evidence type="ECO:0000256" key="5">
    <source>
        <dbReference type="SAM" id="MobiDB-lite"/>
    </source>
</evidence>
<dbReference type="HOGENOM" id="CLU_654274_0_0_1"/>
<dbReference type="PANTHER" id="PTHR46378:SF1">
    <property type="entry name" value="STEROL REGULATORY ELEMENT-BINDING PROTEIN CLEAVAGE-ACTIVATING PROTEIN"/>
    <property type="match status" value="1"/>
</dbReference>
<reference evidence="6" key="1">
    <citation type="submission" date="2007-03" db="EMBL/GenBank/DDBJ databases">
        <title>Annotation of Culex pipiens quinquefasciatus.</title>
        <authorList>
            <consortium name="The Broad Institute Genome Sequencing Platform"/>
            <person name="Atkinson P.W."/>
            <person name="Hemingway J."/>
            <person name="Christensen B.M."/>
            <person name="Higgs S."/>
            <person name="Kodira C."/>
            <person name="Hannick L."/>
            <person name="Megy K."/>
            <person name="O'Leary S."/>
            <person name="Pearson M."/>
            <person name="Haas B.J."/>
            <person name="Mauceli E."/>
            <person name="Wortman J.R."/>
            <person name="Lee N.H."/>
            <person name="Guigo R."/>
            <person name="Stanke M."/>
            <person name="Alvarado L."/>
            <person name="Amedeo P."/>
            <person name="Antoine C.H."/>
            <person name="Arensburger P."/>
            <person name="Bidwell S.L."/>
            <person name="Crawford M."/>
            <person name="Camaro F."/>
            <person name="Devon K."/>
            <person name="Engels R."/>
            <person name="Hammond M."/>
            <person name="Howarth C."/>
            <person name="Koehrsen M."/>
            <person name="Lawson D."/>
            <person name="Montgomery P."/>
            <person name="Nene V."/>
            <person name="Nusbaum C."/>
            <person name="Puiu D."/>
            <person name="Romero-Severson J."/>
            <person name="Severson D.W."/>
            <person name="Shumway M."/>
            <person name="Sisk P."/>
            <person name="Stolte C."/>
            <person name="Zeng Q."/>
            <person name="Eisenstadt E."/>
            <person name="Fraser-Liggett C."/>
            <person name="Strausberg R."/>
            <person name="Galagan J."/>
            <person name="Birren B."/>
            <person name="Collins F.H."/>
        </authorList>
    </citation>
    <scope>NUCLEOTIDE SEQUENCE [LARGE SCALE GENOMIC DNA]</scope>
    <source>
        <strain evidence="6">JHB</strain>
    </source>
</reference>
<dbReference type="InterPro" id="IPR015943">
    <property type="entry name" value="WD40/YVTN_repeat-like_dom_sf"/>
</dbReference>
<dbReference type="VEuPathDB" id="VectorBase:CQUJHB000758"/>
<feature type="compositionally biased region" description="Basic and acidic residues" evidence="5">
    <location>
        <begin position="1"/>
        <end position="18"/>
    </location>
</feature>
<name>B0X4R4_CULQU</name>
<keyword evidence="3" id="KW-0256">Endoplasmic reticulum</keyword>
<feature type="compositionally biased region" description="Polar residues" evidence="5">
    <location>
        <begin position="58"/>
        <end position="68"/>
    </location>
</feature>
<dbReference type="GO" id="GO:0032936">
    <property type="term" value="C:SREBP-SCAP complex"/>
    <property type="evidence" value="ECO:0007669"/>
    <property type="project" value="TreeGrafter"/>
</dbReference>
<evidence type="ECO:0000313" key="8">
    <source>
        <dbReference type="Proteomes" id="UP000002320"/>
    </source>
</evidence>
<dbReference type="SUPFAM" id="SSF50998">
    <property type="entry name" value="Quinoprotein alcohol dehydrogenase-like"/>
    <property type="match status" value="1"/>
</dbReference>
<proteinExistence type="predicted"/>
<evidence type="ECO:0000313" key="6">
    <source>
        <dbReference type="EMBL" id="EDS40481.1"/>
    </source>
</evidence>
<dbReference type="STRING" id="7176.B0X4R4"/>
<dbReference type="EMBL" id="DS232351">
    <property type="protein sequence ID" value="EDS40481.1"/>
    <property type="molecule type" value="Genomic_DNA"/>
</dbReference>
<dbReference type="PANTHER" id="PTHR46378">
    <property type="entry name" value="STEROL REGULATORY ELEMENT-BINDING PROTEIN CLEAVAGE-ACTIVATING PROTEIN"/>
    <property type="match status" value="1"/>
</dbReference>